<dbReference type="KEGG" id="psoj:PHYSODRAFT_288656"/>
<organism evidence="1 2">
    <name type="scientific">Phytophthora sojae (strain P6497)</name>
    <name type="common">Soybean stem and root rot agent</name>
    <name type="synonym">Phytophthora megasperma f. sp. glycines</name>
    <dbReference type="NCBI Taxonomy" id="1094619"/>
    <lineage>
        <taxon>Eukaryota</taxon>
        <taxon>Sar</taxon>
        <taxon>Stramenopiles</taxon>
        <taxon>Oomycota</taxon>
        <taxon>Peronosporomycetes</taxon>
        <taxon>Peronosporales</taxon>
        <taxon>Peronosporaceae</taxon>
        <taxon>Phytophthora</taxon>
    </lineage>
</organism>
<sequence>MPYSAEKTAQVMWNVMDLGAVPDGQLNIVKRSDNLMVSDGCFTNQLDCGGVVEIRSRCVMKRFLVPEGFIVMIEGVSEWLVRPSCSEEWRHVTRDSGWGIVHPVAEGGLCQLQTGLHLQENEWGLKMSDVSHKTPSLLSRGVGEVMIPSFRKIIESRHQLVDNKLLDSSL</sequence>
<proteinExistence type="predicted"/>
<protein>
    <submittedName>
        <fullName evidence="1">Uncharacterized protein</fullName>
    </submittedName>
</protein>
<dbReference type="Proteomes" id="UP000002640">
    <property type="component" value="Unassembled WGS sequence"/>
</dbReference>
<dbReference type="GeneID" id="20640663"/>
<evidence type="ECO:0000313" key="2">
    <source>
        <dbReference type="Proteomes" id="UP000002640"/>
    </source>
</evidence>
<evidence type="ECO:0000313" key="1">
    <source>
        <dbReference type="EMBL" id="EGZ08940.1"/>
    </source>
</evidence>
<keyword evidence="2" id="KW-1185">Reference proteome</keyword>
<dbReference type="InParanoid" id="G5A6I5"/>
<dbReference type="EMBL" id="JH159160">
    <property type="protein sequence ID" value="EGZ08940.1"/>
    <property type="molecule type" value="Genomic_DNA"/>
</dbReference>
<dbReference type="RefSeq" id="XP_009535573.1">
    <property type="nucleotide sequence ID" value="XM_009537278.1"/>
</dbReference>
<dbReference type="AlphaFoldDB" id="G5A6I5"/>
<gene>
    <name evidence="1" type="ORF">PHYSODRAFT_288656</name>
</gene>
<reference evidence="1 2" key="1">
    <citation type="journal article" date="2006" name="Science">
        <title>Phytophthora genome sequences uncover evolutionary origins and mechanisms of pathogenesis.</title>
        <authorList>
            <person name="Tyler B.M."/>
            <person name="Tripathy S."/>
            <person name="Zhang X."/>
            <person name="Dehal P."/>
            <person name="Jiang R.H."/>
            <person name="Aerts A."/>
            <person name="Arredondo F.D."/>
            <person name="Baxter L."/>
            <person name="Bensasson D."/>
            <person name="Beynon J.L."/>
            <person name="Chapman J."/>
            <person name="Damasceno C.M."/>
            <person name="Dorrance A.E."/>
            <person name="Dou D."/>
            <person name="Dickerman A.W."/>
            <person name="Dubchak I.L."/>
            <person name="Garbelotto M."/>
            <person name="Gijzen M."/>
            <person name="Gordon S.G."/>
            <person name="Govers F."/>
            <person name="Grunwald N.J."/>
            <person name="Huang W."/>
            <person name="Ivors K.L."/>
            <person name="Jones R.W."/>
            <person name="Kamoun S."/>
            <person name="Krampis K."/>
            <person name="Lamour K.H."/>
            <person name="Lee M.K."/>
            <person name="McDonald W.H."/>
            <person name="Medina M."/>
            <person name="Meijer H.J."/>
            <person name="Nordberg E.K."/>
            <person name="Maclean D.J."/>
            <person name="Ospina-Giraldo M.D."/>
            <person name="Morris P.F."/>
            <person name="Phuntumart V."/>
            <person name="Putnam N.H."/>
            <person name="Rash S."/>
            <person name="Rose J.K."/>
            <person name="Sakihama Y."/>
            <person name="Salamov A.A."/>
            <person name="Savidor A."/>
            <person name="Scheuring C.F."/>
            <person name="Smith B.M."/>
            <person name="Sobral B.W."/>
            <person name="Terry A."/>
            <person name="Torto-Alalibo T.A."/>
            <person name="Win J."/>
            <person name="Xu Z."/>
            <person name="Zhang H."/>
            <person name="Grigoriev I.V."/>
            <person name="Rokhsar D.S."/>
            <person name="Boore J.L."/>
        </authorList>
    </citation>
    <scope>NUCLEOTIDE SEQUENCE [LARGE SCALE GENOMIC DNA]</scope>
    <source>
        <strain evidence="1 2">P6497</strain>
    </source>
</reference>
<name>G5A6I5_PHYSP</name>
<accession>G5A6I5</accession>